<comment type="catalytic activity">
    <reaction evidence="24">
        <text>a 1-O-alkyl-sn-glycero-3-phosphocholine + H2O = a 1-O-alkyl-sn-glycerol + phosphocholine + H(+)</text>
        <dbReference type="Rhea" id="RHEA:36083"/>
        <dbReference type="ChEBI" id="CHEBI:15377"/>
        <dbReference type="ChEBI" id="CHEBI:15378"/>
        <dbReference type="ChEBI" id="CHEBI:15850"/>
        <dbReference type="ChEBI" id="CHEBI:30909"/>
        <dbReference type="ChEBI" id="CHEBI:295975"/>
    </reaction>
    <physiologicalReaction direction="left-to-right" evidence="24">
        <dbReference type="Rhea" id="RHEA:36084"/>
    </physiologicalReaction>
</comment>
<evidence type="ECO:0000256" key="1">
    <source>
        <dbReference type="ARBA" id="ARBA00001947"/>
    </source>
</evidence>
<evidence type="ECO:0000256" key="28">
    <source>
        <dbReference type="ARBA" id="ARBA00048234"/>
    </source>
</evidence>
<dbReference type="GO" id="GO:0008889">
    <property type="term" value="F:glycerophosphodiester phosphodiesterase activity"/>
    <property type="evidence" value="ECO:0007669"/>
    <property type="project" value="TreeGrafter"/>
</dbReference>
<evidence type="ECO:0000256" key="22">
    <source>
        <dbReference type="ARBA" id="ARBA00047322"/>
    </source>
</evidence>
<keyword evidence="10" id="KW-0378">Hydrolase</keyword>
<comment type="catalytic activity">
    <reaction evidence="23">
        <text>glycero-2-phosphocholine + H2O = phosphocholine + glycerol + H(+)</text>
        <dbReference type="Rhea" id="RHEA:61684"/>
        <dbReference type="ChEBI" id="CHEBI:15377"/>
        <dbReference type="ChEBI" id="CHEBI:15378"/>
        <dbReference type="ChEBI" id="CHEBI:17754"/>
        <dbReference type="ChEBI" id="CHEBI:144950"/>
        <dbReference type="ChEBI" id="CHEBI:295975"/>
    </reaction>
    <physiologicalReaction direction="left-to-right" evidence="23">
        <dbReference type="Rhea" id="RHEA:61685"/>
    </physiologicalReaction>
</comment>
<keyword evidence="14" id="KW-0472">Membrane</keyword>
<evidence type="ECO:0000256" key="10">
    <source>
        <dbReference type="ARBA" id="ARBA00022801"/>
    </source>
</evidence>
<evidence type="ECO:0000256" key="6">
    <source>
        <dbReference type="ARBA" id="ARBA00022553"/>
    </source>
</evidence>
<reference evidence="32" key="2">
    <citation type="submission" date="2025-09" db="UniProtKB">
        <authorList>
            <consortium name="Ensembl"/>
        </authorList>
    </citation>
    <scope>IDENTIFICATION</scope>
</reference>
<keyword evidence="9" id="KW-0732">Signal</keyword>
<keyword evidence="6" id="KW-0597">Phosphoprotein</keyword>
<evidence type="ECO:0000256" key="18">
    <source>
        <dbReference type="ARBA" id="ARBA00031167"/>
    </source>
</evidence>
<comment type="catalytic activity">
    <reaction evidence="26">
        <text>1-tetradecanoyl-sn-glycero-3-phosphocholine + H2O = 1-tetradecanoyl-sn-glycerol + phosphocholine + H(+)</text>
        <dbReference type="Rhea" id="RHEA:40999"/>
        <dbReference type="ChEBI" id="CHEBI:15377"/>
        <dbReference type="ChEBI" id="CHEBI:15378"/>
        <dbReference type="ChEBI" id="CHEBI:64489"/>
        <dbReference type="ChEBI" id="CHEBI:75536"/>
        <dbReference type="ChEBI" id="CHEBI:295975"/>
    </reaction>
    <physiologicalReaction direction="left-to-right" evidence="26">
        <dbReference type="Rhea" id="RHEA:41000"/>
    </physiologicalReaction>
</comment>
<dbReference type="CDD" id="cd16018">
    <property type="entry name" value="Enpp"/>
    <property type="match status" value="1"/>
</dbReference>
<dbReference type="Gene3D" id="3.30.1360.180">
    <property type="match status" value="1"/>
</dbReference>
<evidence type="ECO:0000256" key="2">
    <source>
        <dbReference type="ARBA" id="ARBA00004609"/>
    </source>
</evidence>
<dbReference type="Pfam" id="PF01663">
    <property type="entry name" value="Phosphodiest"/>
    <property type="match status" value="1"/>
</dbReference>
<dbReference type="GO" id="GO:0016042">
    <property type="term" value="P:lipid catabolic process"/>
    <property type="evidence" value="ECO:0007669"/>
    <property type="project" value="UniProtKB-KW"/>
</dbReference>
<protein>
    <recommendedName>
        <fullName evidence="4">glycerophosphocholine cholinephosphodiesterase</fullName>
        <ecNumber evidence="4">3.1.4.38</ecNumber>
    </recommendedName>
    <alternativeName>
        <fullName evidence="19">Choline-specific glycerophosphodiester phosphodiesterase</fullName>
    </alternativeName>
    <alternativeName>
        <fullName evidence="18">Ectonucleotide pyrophosphatase/phosphodiesterase family member 6</fullName>
    </alternativeName>
</protein>
<comment type="catalytic activity">
    <reaction evidence="27">
        <text>1-hexadecanoyl-sn-glycero-3-phosphocholine + H2O = 1-hexadecanoyl-sn-glycerol + phosphocholine + H(+)</text>
        <dbReference type="Rhea" id="RHEA:41119"/>
        <dbReference type="ChEBI" id="CHEBI:15377"/>
        <dbReference type="ChEBI" id="CHEBI:15378"/>
        <dbReference type="ChEBI" id="CHEBI:72998"/>
        <dbReference type="ChEBI" id="CHEBI:75542"/>
        <dbReference type="ChEBI" id="CHEBI:295975"/>
    </reaction>
    <physiologicalReaction direction="left-to-right" evidence="27">
        <dbReference type="Rhea" id="RHEA:41120"/>
    </physiologicalReaction>
</comment>
<evidence type="ECO:0000256" key="12">
    <source>
        <dbReference type="ARBA" id="ARBA00022963"/>
    </source>
</evidence>
<dbReference type="InterPro" id="IPR017850">
    <property type="entry name" value="Alkaline_phosphatase_core_sf"/>
</dbReference>
<comment type="catalytic activity">
    <reaction evidence="31">
        <text>1-(5Z,8Z,11Z,14Z-eicosatetraenoyl)-sn-glycero-3-phosphocholine + H2O = 1-(5Z,8Z,11Z,14Z-eicosatetraenoyl)-sn-glycerol + phosphocholine + H(+)</text>
        <dbReference type="Rhea" id="RHEA:41003"/>
        <dbReference type="ChEBI" id="CHEBI:15377"/>
        <dbReference type="ChEBI" id="CHEBI:15378"/>
        <dbReference type="ChEBI" id="CHEBI:34071"/>
        <dbReference type="ChEBI" id="CHEBI:74344"/>
        <dbReference type="ChEBI" id="CHEBI:295975"/>
    </reaction>
    <physiologicalReaction direction="left-to-right" evidence="31">
        <dbReference type="Rhea" id="RHEA:41004"/>
    </physiologicalReaction>
</comment>
<comment type="similarity">
    <text evidence="3">Belongs to the nucleotide pyrophosphatase/phosphodiesterase family.</text>
</comment>
<dbReference type="EC" id="3.1.4.38" evidence="4"/>
<keyword evidence="33" id="KW-1185">Reference proteome</keyword>
<dbReference type="Proteomes" id="UP000265000">
    <property type="component" value="Unplaced"/>
</dbReference>
<evidence type="ECO:0000256" key="29">
    <source>
        <dbReference type="ARBA" id="ARBA00048703"/>
    </source>
</evidence>
<comment type="catalytic activity">
    <reaction evidence="21">
        <text>1-dodecanoyl-sn-glycero-3-phosphocholine + H2O = 1-dodecanoyl-sn-glycerol + phosphocholine + H(+)</text>
        <dbReference type="Rhea" id="RHEA:41127"/>
        <dbReference type="ChEBI" id="CHEBI:15377"/>
        <dbReference type="ChEBI" id="CHEBI:15378"/>
        <dbReference type="ChEBI" id="CHEBI:74966"/>
        <dbReference type="ChEBI" id="CHEBI:75529"/>
        <dbReference type="ChEBI" id="CHEBI:295975"/>
    </reaction>
    <physiologicalReaction direction="left-to-right" evidence="21">
        <dbReference type="Rhea" id="RHEA:41128"/>
    </physiologicalReaction>
</comment>
<keyword evidence="16" id="KW-0325">Glycoprotein</keyword>
<evidence type="ECO:0000256" key="30">
    <source>
        <dbReference type="ARBA" id="ARBA00049092"/>
    </source>
</evidence>
<comment type="subcellular location">
    <subcellularLocation>
        <location evidence="2">Cell membrane</location>
        <topology evidence="2">Lipid-anchor</topology>
        <topology evidence="2">GPI-anchor</topology>
    </subcellularLocation>
</comment>
<proteinExistence type="inferred from homology"/>
<evidence type="ECO:0000313" key="33">
    <source>
        <dbReference type="Proteomes" id="UP000265000"/>
    </source>
</evidence>
<evidence type="ECO:0000256" key="26">
    <source>
        <dbReference type="ARBA" id="ARBA00047779"/>
    </source>
</evidence>
<keyword evidence="8" id="KW-0479">Metal-binding</keyword>
<evidence type="ECO:0000256" key="17">
    <source>
        <dbReference type="ARBA" id="ARBA00023288"/>
    </source>
</evidence>
<keyword evidence="5" id="KW-1003">Cell membrane</keyword>
<evidence type="ECO:0000256" key="27">
    <source>
        <dbReference type="ARBA" id="ARBA00048209"/>
    </source>
</evidence>
<evidence type="ECO:0000256" key="3">
    <source>
        <dbReference type="ARBA" id="ARBA00010594"/>
    </source>
</evidence>
<evidence type="ECO:0000256" key="20">
    <source>
        <dbReference type="ARBA" id="ARBA00046203"/>
    </source>
</evidence>
<organism evidence="32 33">
    <name type="scientific">Fundulus heteroclitus</name>
    <name type="common">Killifish</name>
    <name type="synonym">Mummichog</name>
    <dbReference type="NCBI Taxonomy" id="8078"/>
    <lineage>
        <taxon>Eukaryota</taxon>
        <taxon>Metazoa</taxon>
        <taxon>Chordata</taxon>
        <taxon>Craniata</taxon>
        <taxon>Vertebrata</taxon>
        <taxon>Euteleostomi</taxon>
        <taxon>Actinopterygii</taxon>
        <taxon>Neopterygii</taxon>
        <taxon>Teleostei</taxon>
        <taxon>Neoteleostei</taxon>
        <taxon>Acanthomorphata</taxon>
        <taxon>Ovalentaria</taxon>
        <taxon>Atherinomorphae</taxon>
        <taxon>Cyprinodontiformes</taxon>
        <taxon>Fundulidae</taxon>
        <taxon>Fundulus</taxon>
    </lineage>
</organism>
<dbReference type="GO" id="GO:0046872">
    <property type="term" value="F:metal ion binding"/>
    <property type="evidence" value="ECO:0007669"/>
    <property type="project" value="UniProtKB-KW"/>
</dbReference>
<evidence type="ECO:0000256" key="21">
    <source>
        <dbReference type="ARBA" id="ARBA00047290"/>
    </source>
</evidence>
<evidence type="ECO:0000256" key="14">
    <source>
        <dbReference type="ARBA" id="ARBA00023136"/>
    </source>
</evidence>
<comment type="cofactor">
    <cofactor evidence="1">
        <name>Zn(2+)</name>
        <dbReference type="ChEBI" id="CHEBI:29105"/>
    </cofactor>
</comment>
<dbReference type="AlphaFoldDB" id="A0A3Q2QBP0"/>
<evidence type="ECO:0000256" key="8">
    <source>
        <dbReference type="ARBA" id="ARBA00022723"/>
    </source>
</evidence>
<dbReference type="GO" id="GO:0005886">
    <property type="term" value="C:plasma membrane"/>
    <property type="evidence" value="ECO:0007669"/>
    <property type="project" value="UniProtKB-SubCell"/>
</dbReference>
<evidence type="ECO:0000256" key="15">
    <source>
        <dbReference type="ARBA" id="ARBA00023157"/>
    </source>
</evidence>
<name>A0A3Q2QBP0_FUNHE</name>
<dbReference type="GO" id="GO:0019695">
    <property type="term" value="P:choline metabolic process"/>
    <property type="evidence" value="ECO:0007669"/>
    <property type="project" value="TreeGrafter"/>
</dbReference>
<evidence type="ECO:0000256" key="13">
    <source>
        <dbReference type="ARBA" id="ARBA00023098"/>
    </source>
</evidence>
<evidence type="ECO:0000256" key="16">
    <source>
        <dbReference type="ARBA" id="ARBA00023180"/>
    </source>
</evidence>
<keyword evidence="12" id="KW-0442">Lipid degradation</keyword>
<keyword evidence="13" id="KW-0443">Lipid metabolism</keyword>
<dbReference type="SUPFAM" id="SSF53649">
    <property type="entry name" value="Alkaline phosphatase-like"/>
    <property type="match status" value="1"/>
</dbReference>
<evidence type="ECO:0000256" key="5">
    <source>
        <dbReference type="ARBA" id="ARBA00022475"/>
    </source>
</evidence>
<keyword evidence="17" id="KW-0449">Lipoprotein</keyword>
<evidence type="ECO:0000256" key="7">
    <source>
        <dbReference type="ARBA" id="ARBA00022622"/>
    </source>
</evidence>
<sequence length="343" mass="39748">MTGNYMWDEVSNKEFLIGTNPDSRLSLWWNGSEPLWVTLQNVGKNVFMYFWPVKKIITLSSSHLYINSPVTFNINQSYILCVPTSRQADMAAVYYEKIDVEGHHFGPESPQVRTAVQKLDLIIQILNQKIKESNMVNKLNVLLFSDHGMAKIQWMEKVIELDKFIDMSDVLKIMDRGPVVSLWPKNTTYQKVTLQVHNMRVYARQEIPERFHYRKGNFVSPLTLVAEPGWFITKNKKTLPYWKNDSREPSAWQNGWHGYDNEFVDMRGFFLAVGPDFKQNVRGGSIRAVDVYNVMCWILGVDPLPNNGSWSRVEYLLNGFESPFQSDTLCNIVLLGVLLLVFY</sequence>
<evidence type="ECO:0000256" key="25">
    <source>
        <dbReference type="ARBA" id="ARBA00047600"/>
    </source>
</evidence>
<keyword evidence="7" id="KW-0336">GPI-anchor</keyword>
<comment type="catalytic activity">
    <reaction evidence="30">
        <text>1-(9Z,12Z)-octadecadienoyl-sn-glycero-3-phosphocholine + H2O = 1-(9Z,12Z-octadecadienoyl)-sn-glycerol + phosphocholine + H(+)</text>
        <dbReference type="Rhea" id="RHEA:41115"/>
        <dbReference type="ChEBI" id="CHEBI:15377"/>
        <dbReference type="ChEBI" id="CHEBI:15378"/>
        <dbReference type="ChEBI" id="CHEBI:28733"/>
        <dbReference type="ChEBI" id="CHEBI:75561"/>
        <dbReference type="ChEBI" id="CHEBI:295975"/>
    </reaction>
    <physiologicalReaction direction="left-to-right" evidence="30">
        <dbReference type="Rhea" id="RHEA:41116"/>
    </physiologicalReaction>
</comment>
<dbReference type="GeneTree" id="ENSGT00940000158457"/>
<evidence type="ECO:0000256" key="19">
    <source>
        <dbReference type="ARBA" id="ARBA00032556"/>
    </source>
</evidence>
<comment type="catalytic activity">
    <reaction evidence="22">
        <text>1-(9Z-octadecenoyl)-sn-glycero-3-phosphocholine + H2O = 1-(9Z-octadecenoyl)-sn-glycerol + phosphocholine + H(+)</text>
        <dbReference type="Rhea" id="RHEA:41091"/>
        <dbReference type="ChEBI" id="CHEBI:15377"/>
        <dbReference type="ChEBI" id="CHEBI:15378"/>
        <dbReference type="ChEBI" id="CHEBI:28610"/>
        <dbReference type="ChEBI" id="CHEBI:75757"/>
        <dbReference type="ChEBI" id="CHEBI:295975"/>
    </reaction>
    <physiologicalReaction direction="left-to-right" evidence="22">
        <dbReference type="Rhea" id="RHEA:41092"/>
    </physiologicalReaction>
</comment>
<evidence type="ECO:0000256" key="11">
    <source>
        <dbReference type="ARBA" id="ARBA00022833"/>
    </source>
</evidence>
<evidence type="ECO:0000313" key="32">
    <source>
        <dbReference type="Ensembl" id="ENSFHEP00000023899.1"/>
    </source>
</evidence>
<evidence type="ECO:0000256" key="23">
    <source>
        <dbReference type="ARBA" id="ARBA00047482"/>
    </source>
</evidence>
<accession>A0A3Q2QBP0</accession>
<comment type="catalytic activity">
    <reaction evidence="29">
        <text>sn-glycerol 3-phosphocholine + H2O = phosphocholine + glycerol + H(+)</text>
        <dbReference type="Rhea" id="RHEA:19545"/>
        <dbReference type="ChEBI" id="CHEBI:15377"/>
        <dbReference type="ChEBI" id="CHEBI:15378"/>
        <dbReference type="ChEBI" id="CHEBI:16870"/>
        <dbReference type="ChEBI" id="CHEBI:17754"/>
        <dbReference type="ChEBI" id="CHEBI:295975"/>
        <dbReference type="EC" id="3.1.4.38"/>
    </reaction>
    <physiologicalReaction direction="left-to-right" evidence="29">
        <dbReference type="Rhea" id="RHEA:19546"/>
    </physiologicalReaction>
</comment>
<dbReference type="PANTHER" id="PTHR10151:SF66">
    <property type="entry name" value="GLYCEROPHOSPHOCHOLINE CHOLINEPHOSPHODIESTERASE ENPP6"/>
    <property type="match status" value="1"/>
</dbReference>
<keyword evidence="15" id="KW-1015">Disulfide bond</keyword>
<evidence type="ECO:0000256" key="4">
    <source>
        <dbReference type="ARBA" id="ARBA00012318"/>
    </source>
</evidence>
<keyword evidence="11" id="KW-0862">Zinc</keyword>
<comment type="catalytic activity">
    <reaction evidence="25">
        <text>a 1-acyl-sn-glycero-3-phosphocholine + H2O = a 1-acyl-sn-glycerol + phosphocholine + H(+)</text>
        <dbReference type="Rhea" id="RHEA:44720"/>
        <dbReference type="ChEBI" id="CHEBI:15377"/>
        <dbReference type="ChEBI" id="CHEBI:15378"/>
        <dbReference type="ChEBI" id="CHEBI:58168"/>
        <dbReference type="ChEBI" id="CHEBI:64683"/>
        <dbReference type="ChEBI" id="CHEBI:295975"/>
    </reaction>
    <physiologicalReaction direction="left-to-right" evidence="25">
        <dbReference type="Rhea" id="RHEA:44721"/>
    </physiologicalReaction>
</comment>
<dbReference type="InterPro" id="IPR002591">
    <property type="entry name" value="Phosphodiest/P_Trfase"/>
</dbReference>
<dbReference type="Gene3D" id="3.40.720.10">
    <property type="entry name" value="Alkaline Phosphatase, subunit A"/>
    <property type="match status" value="1"/>
</dbReference>
<comment type="catalytic activity">
    <reaction evidence="28">
        <text>sphing-4-enine-phosphocholine + H2O = sphing-4-enine + phosphocholine + H(+)</text>
        <dbReference type="Rhea" id="RHEA:41095"/>
        <dbReference type="ChEBI" id="CHEBI:15377"/>
        <dbReference type="ChEBI" id="CHEBI:15378"/>
        <dbReference type="ChEBI" id="CHEBI:57756"/>
        <dbReference type="ChEBI" id="CHEBI:58906"/>
        <dbReference type="ChEBI" id="CHEBI:295975"/>
    </reaction>
    <physiologicalReaction direction="left-to-right" evidence="28">
        <dbReference type="Rhea" id="RHEA:41096"/>
    </physiologicalReaction>
</comment>
<dbReference type="GO" id="GO:0098552">
    <property type="term" value="C:side of membrane"/>
    <property type="evidence" value="ECO:0007669"/>
    <property type="project" value="UniProtKB-KW"/>
</dbReference>
<evidence type="ECO:0000256" key="9">
    <source>
        <dbReference type="ARBA" id="ARBA00022729"/>
    </source>
</evidence>
<comment type="function">
    <text evidence="20">Choline-specific glycerophosphodiesterase that hydrolyzes glycerophosphocholine (GPC) and lysophosphatidylcholine (LPC) and contributes to supplying choline to the cells. Has a preference for LPC with short (12:0 and 14:0) or polyunsaturated (18:2 and 20:4) fatty acids. In vitro, hydrolyzes only choline-containing lysophospholipids, such as sphingosylphosphorylcholine (SPC), platelet-activating factor (PAF) and lysoPAF, but not other lysophospholipids.</text>
</comment>
<dbReference type="Ensembl" id="ENSFHET00000009196.1">
    <property type="protein sequence ID" value="ENSFHEP00000023899.1"/>
    <property type="gene ID" value="ENSFHEG00000005405.1"/>
</dbReference>
<dbReference type="GO" id="GO:0047390">
    <property type="term" value="F:glycerophosphocholine cholinephosphodiesterase activity"/>
    <property type="evidence" value="ECO:0007669"/>
    <property type="project" value="UniProtKB-EC"/>
</dbReference>
<evidence type="ECO:0000256" key="24">
    <source>
        <dbReference type="ARBA" id="ARBA00047494"/>
    </source>
</evidence>
<dbReference type="PANTHER" id="PTHR10151">
    <property type="entry name" value="ECTONUCLEOTIDE PYROPHOSPHATASE/PHOSPHODIESTERASE"/>
    <property type="match status" value="1"/>
</dbReference>
<evidence type="ECO:0000256" key="31">
    <source>
        <dbReference type="ARBA" id="ARBA00049320"/>
    </source>
</evidence>
<reference evidence="32" key="1">
    <citation type="submission" date="2025-08" db="UniProtKB">
        <authorList>
            <consortium name="Ensembl"/>
        </authorList>
    </citation>
    <scope>IDENTIFICATION</scope>
</reference>